<comment type="caution">
    <text evidence="9">The sequence shown here is derived from an EMBL/GenBank/DDBJ whole genome shotgun (WGS) entry which is preliminary data.</text>
</comment>
<gene>
    <name evidence="9" type="ORF">O4G74_08690</name>
</gene>
<dbReference type="Gene3D" id="3.40.1170.60">
    <property type="match status" value="1"/>
</dbReference>
<dbReference type="Proteomes" id="UP001083770">
    <property type="component" value="Unassembled WGS sequence"/>
</dbReference>
<dbReference type="Pfam" id="PF00817">
    <property type="entry name" value="IMS"/>
    <property type="match status" value="1"/>
</dbReference>
<evidence type="ECO:0000259" key="7">
    <source>
        <dbReference type="Pfam" id="PF00817"/>
    </source>
</evidence>
<dbReference type="PANTHER" id="PTHR35369">
    <property type="entry name" value="BLR3025 PROTEIN-RELATED"/>
    <property type="match status" value="1"/>
</dbReference>
<dbReference type="Gene3D" id="3.30.70.270">
    <property type="match status" value="1"/>
</dbReference>
<evidence type="ECO:0000256" key="3">
    <source>
        <dbReference type="ARBA" id="ARBA00012417"/>
    </source>
</evidence>
<name>A0ABT4LUT8_9PROT</name>
<comment type="subunit">
    <text evidence="2">Monomer.</text>
</comment>
<sequence length="574" mass="62822">MKRYLSVWFPGWPLTRLRRARRQPTSISVTPRPGSKQVEPARKPFVLVEDGPHGLRVAAANASARTLGISAGLGFTDARARCPDLMHEDIDRQADQTALQRIGDWMVRLSPIVALDGYDGLMIETTGCDHLHGGEAKMMKAVAGLLERNAIPHRLGLASTPGAASALARARPGHILADGEEAADLADLPISALRLSAEAETLLKRFGLRRIGQLYGIDRKALGRRFQSRAAGDAVLLRLDQALGLRREPLTPLTEPPSHITRLPCPEPLLAIEGVEAGLEQLAEALCVKLTDQGQGARAFAFHAFRADGEVSSVSVTLARPVRTPKHILRLFSEKIDQIDPGFGIDLMMLEARRTGPVDISAPALSGDLAASDTDPVLLSALADRITAKLGEGAVRITEAHESHLPEQAERKAAFDGALPAPAVPHISHGPRPIRLIDPPEEIKVLAEVPDGPPLRFIWRRVPHAVTRADGPERLSPEWWTWTAPPPPSGSPEGMDRKWLNPKLDPRADAALISRIRSELEMDDIGEPISNLPRARDYYRIEDSDGRRFWLFRQGLYEDGRGGPPLWFMHGLFA</sequence>
<dbReference type="CDD" id="cd03468">
    <property type="entry name" value="PolY_like"/>
    <property type="match status" value="1"/>
</dbReference>
<comment type="function">
    <text evidence="5">Poorly processive, error-prone DNA polymerase involved in untargeted mutagenesis. Copies undamaged DNA at stalled replication forks, which arise in vivo from mismatched or misaligned primer ends. These misaligned primers can be extended by PolIV. Exhibits no 3'-5' exonuclease (proofreading) activity. May be involved in translesional synthesis, in conjunction with the beta clamp from PolIII.</text>
</comment>
<dbReference type="InterPro" id="IPR043128">
    <property type="entry name" value="Rev_trsase/Diguanyl_cyclase"/>
</dbReference>
<keyword evidence="4" id="KW-0227">DNA damage</keyword>
<dbReference type="EC" id="2.7.7.7" evidence="3"/>
<feature type="domain" description="UmuC" evidence="7">
    <location>
        <begin position="42"/>
        <end position="165"/>
    </location>
</feature>
<comment type="similarity">
    <text evidence="1">Belongs to the DNA polymerase type-Y family.</text>
</comment>
<evidence type="ECO:0000256" key="6">
    <source>
        <dbReference type="ARBA" id="ARBA00049244"/>
    </source>
</evidence>
<evidence type="ECO:0000259" key="8">
    <source>
        <dbReference type="Pfam" id="PF11799"/>
    </source>
</evidence>
<evidence type="ECO:0000313" key="9">
    <source>
        <dbReference type="EMBL" id="MCZ4298132.1"/>
    </source>
</evidence>
<dbReference type="InterPro" id="IPR050356">
    <property type="entry name" value="SulA_CellDiv_inhibitor"/>
</dbReference>
<evidence type="ECO:0000256" key="1">
    <source>
        <dbReference type="ARBA" id="ARBA00010945"/>
    </source>
</evidence>
<dbReference type="SUPFAM" id="SSF56672">
    <property type="entry name" value="DNA/RNA polymerases"/>
    <property type="match status" value="1"/>
</dbReference>
<evidence type="ECO:0000313" key="10">
    <source>
        <dbReference type="Proteomes" id="UP001083770"/>
    </source>
</evidence>
<dbReference type="EMBL" id="JAPWGW010000002">
    <property type="protein sequence ID" value="MCZ4298132.1"/>
    <property type="molecule type" value="Genomic_DNA"/>
</dbReference>
<accession>A0ABT4LUT8</accession>
<dbReference type="PANTHER" id="PTHR35369:SF2">
    <property type="entry name" value="BLR3025 PROTEIN"/>
    <property type="match status" value="1"/>
</dbReference>
<evidence type="ECO:0000256" key="4">
    <source>
        <dbReference type="ARBA" id="ARBA00022763"/>
    </source>
</evidence>
<feature type="domain" description="DNA polymerase Y-family little finger" evidence="8">
    <location>
        <begin position="266"/>
        <end position="346"/>
    </location>
</feature>
<dbReference type="InterPro" id="IPR017961">
    <property type="entry name" value="DNA_pol_Y-fam_little_finger"/>
</dbReference>
<keyword evidence="10" id="KW-1185">Reference proteome</keyword>
<proteinExistence type="inferred from homology"/>
<dbReference type="InterPro" id="IPR001126">
    <property type="entry name" value="UmuC"/>
</dbReference>
<evidence type="ECO:0000256" key="5">
    <source>
        <dbReference type="ARBA" id="ARBA00025589"/>
    </source>
</evidence>
<comment type="catalytic activity">
    <reaction evidence="6">
        <text>DNA(n) + a 2'-deoxyribonucleoside 5'-triphosphate = DNA(n+1) + diphosphate</text>
        <dbReference type="Rhea" id="RHEA:22508"/>
        <dbReference type="Rhea" id="RHEA-COMP:17339"/>
        <dbReference type="Rhea" id="RHEA-COMP:17340"/>
        <dbReference type="ChEBI" id="CHEBI:33019"/>
        <dbReference type="ChEBI" id="CHEBI:61560"/>
        <dbReference type="ChEBI" id="CHEBI:173112"/>
        <dbReference type="EC" id="2.7.7.7"/>
    </reaction>
</comment>
<dbReference type="InterPro" id="IPR043502">
    <property type="entry name" value="DNA/RNA_pol_sf"/>
</dbReference>
<protein>
    <recommendedName>
        <fullName evidence="3">DNA-directed DNA polymerase</fullName>
        <ecNumber evidence="3">2.7.7.7</ecNumber>
    </recommendedName>
</protein>
<organism evidence="9 10">
    <name type="scientific">Henriciella marina</name>
    <dbReference type="NCBI Taxonomy" id="453851"/>
    <lineage>
        <taxon>Bacteria</taxon>
        <taxon>Pseudomonadati</taxon>
        <taxon>Pseudomonadota</taxon>
        <taxon>Alphaproteobacteria</taxon>
        <taxon>Hyphomonadales</taxon>
        <taxon>Hyphomonadaceae</taxon>
        <taxon>Henriciella</taxon>
    </lineage>
</organism>
<reference evidence="9" key="1">
    <citation type="submission" date="2022-12" db="EMBL/GenBank/DDBJ databases">
        <title>Bacterial isolates from different developmental stages of Nematostella vectensis.</title>
        <authorList>
            <person name="Fraune S."/>
        </authorList>
    </citation>
    <scope>NUCLEOTIDE SEQUENCE</scope>
    <source>
        <strain evidence="9">G21632-S1</strain>
    </source>
</reference>
<evidence type="ECO:0000256" key="2">
    <source>
        <dbReference type="ARBA" id="ARBA00011245"/>
    </source>
</evidence>
<dbReference type="Pfam" id="PF11799">
    <property type="entry name" value="IMS_C"/>
    <property type="match status" value="1"/>
</dbReference>